<name>A0A1B3ZEJ8_9SPHN</name>
<keyword evidence="2" id="KW-1185">Reference proteome</keyword>
<dbReference type="EMBL" id="CP014168">
    <property type="protein sequence ID" value="AOH85862.1"/>
    <property type="molecule type" value="Genomic_DNA"/>
</dbReference>
<evidence type="ECO:0000313" key="2">
    <source>
        <dbReference type="Proteomes" id="UP000094256"/>
    </source>
</evidence>
<organism evidence="1 2">
    <name type="scientific">Sphingomonas panacis</name>
    <dbReference type="NCBI Taxonomy" id="1560345"/>
    <lineage>
        <taxon>Bacteria</taxon>
        <taxon>Pseudomonadati</taxon>
        <taxon>Pseudomonadota</taxon>
        <taxon>Alphaproteobacteria</taxon>
        <taxon>Sphingomonadales</taxon>
        <taxon>Sphingomonadaceae</taxon>
        <taxon>Sphingomonas</taxon>
    </lineage>
</organism>
<dbReference type="STRING" id="1560345.AWL63_19785"/>
<dbReference type="OrthoDB" id="8673673at2"/>
<sequence>MADVLVLGISHYPMLIWPDKAMSGLLQKMLTNPNLPEALKTPAGWPEAMQKEWSDDQGEAAAAKHRQEMMDWTRQARQALDEFNPDFVLIWGDDQYENFKEDIIPPYCINAYPEFRFHNFPNNIWGEPVEKEFVLPGVQQAAKHLTTKLIEAGFDVPYSYKRLHHALGHAFTNAIFYLDYDRKGFNYPILPISINCYGRQVIAQKGGLPSFDKELSEDQLDPPAPTPGRLFDLGAETARILAESPHRVALIASSSWSHAFLTKKTHYLWPDIPADKVLFDAMVAGDFDVWRNYTSAQIEDSGQQEVLNWSCLVGALSALGRTKPDIAGFVDTWIFNSCKAFLVSKP</sequence>
<dbReference type="Gene3D" id="3.40.830.10">
    <property type="entry name" value="LigB-like"/>
    <property type="match status" value="1"/>
</dbReference>
<dbReference type="RefSeq" id="WP_069206388.1">
    <property type="nucleotide sequence ID" value="NZ_CP014168.1"/>
</dbReference>
<protein>
    <recommendedName>
        <fullName evidence="3">Extradiol ring-cleavage dioxygenase</fullName>
    </recommendedName>
</protein>
<evidence type="ECO:0008006" key="3">
    <source>
        <dbReference type="Google" id="ProtNLM"/>
    </source>
</evidence>
<proteinExistence type="predicted"/>
<evidence type="ECO:0000313" key="1">
    <source>
        <dbReference type="EMBL" id="AOH85862.1"/>
    </source>
</evidence>
<dbReference type="SUPFAM" id="SSF53213">
    <property type="entry name" value="LigB-like"/>
    <property type="match status" value="1"/>
</dbReference>
<gene>
    <name evidence="1" type="ORF">AWL63_19785</name>
</gene>
<dbReference type="AlphaFoldDB" id="A0A1B3ZEJ8"/>
<reference evidence="1 2" key="1">
    <citation type="submission" date="2016-01" db="EMBL/GenBank/DDBJ databases">
        <title>Complete genome and mega plasmid sequence of Sphingomonas panacis DCY99 elicits systemic resistance in rice to Xanthomonas oryzae.</title>
        <authorList>
            <person name="Kim Y.J."/>
            <person name="Yang D.C."/>
            <person name="Sing P."/>
        </authorList>
    </citation>
    <scope>NUCLEOTIDE SEQUENCE [LARGE SCALE GENOMIC DNA]</scope>
    <source>
        <strain evidence="1 2">DCY99</strain>
    </source>
</reference>
<dbReference type="KEGG" id="span:AWL63_19785"/>
<accession>A0A1B3ZEJ8</accession>
<dbReference type="Proteomes" id="UP000094256">
    <property type="component" value="Chromosome"/>
</dbReference>